<dbReference type="PANTHER" id="PTHR44240">
    <property type="entry name" value="DNAJ DOMAIN (PROKARYOTIC HEAT SHOCK PROTEIN)-RELATED"/>
    <property type="match status" value="1"/>
</dbReference>
<dbReference type="InterPro" id="IPR001623">
    <property type="entry name" value="DnaJ_domain"/>
</dbReference>
<dbReference type="Gene3D" id="1.10.287.110">
    <property type="entry name" value="DnaJ domain"/>
    <property type="match status" value="1"/>
</dbReference>
<dbReference type="InterPro" id="IPR052276">
    <property type="entry name" value="Diphthamide-biosynth_chaperone"/>
</dbReference>
<keyword evidence="3" id="KW-1185">Reference proteome</keyword>
<feature type="domain" description="J" evidence="1">
    <location>
        <begin position="9"/>
        <end position="70"/>
    </location>
</feature>
<evidence type="ECO:0000259" key="1">
    <source>
        <dbReference type="PROSITE" id="PS50076"/>
    </source>
</evidence>
<dbReference type="Proteomes" id="UP001596512">
    <property type="component" value="Unassembled WGS sequence"/>
</dbReference>
<comment type="caution">
    <text evidence="2">The sequence shown here is derived from an EMBL/GenBank/DDBJ whole genome shotgun (WGS) entry which is preliminary data.</text>
</comment>
<gene>
    <name evidence="2" type="ORF">ACFQV2_23880</name>
</gene>
<dbReference type="SUPFAM" id="SSF46565">
    <property type="entry name" value="Chaperone J-domain"/>
    <property type="match status" value="1"/>
</dbReference>
<dbReference type="InterPro" id="IPR036869">
    <property type="entry name" value="J_dom_sf"/>
</dbReference>
<protein>
    <submittedName>
        <fullName evidence="2">J domain-containing protein</fullName>
    </submittedName>
</protein>
<dbReference type="SMART" id="SM00271">
    <property type="entry name" value="DnaJ"/>
    <property type="match status" value="1"/>
</dbReference>
<dbReference type="CDD" id="cd06257">
    <property type="entry name" value="DnaJ"/>
    <property type="match status" value="1"/>
</dbReference>
<dbReference type="PROSITE" id="PS50076">
    <property type="entry name" value="DNAJ_2"/>
    <property type="match status" value="1"/>
</dbReference>
<sequence>MISAVDDVDYYELLGVPRHASAAEIKSAYRALAKVMHPDAGGTAGTFRMLTTAYETLSRADRRATYDSTRVAEPVMPAPRTRRRMFRDEPAWVPPACRVAPTALPWWHLTKHQPRIGYVRTPATRPPRWRWSGCACWRCRRWWRRSRRSCW</sequence>
<dbReference type="PRINTS" id="PR00625">
    <property type="entry name" value="JDOMAIN"/>
</dbReference>
<proteinExistence type="predicted"/>
<dbReference type="EMBL" id="JBHTEY010000004">
    <property type="protein sequence ID" value="MFC7616057.1"/>
    <property type="molecule type" value="Genomic_DNA"/>
</dbReference>
<evidence type="ECO:0000313" key="3">
    <source>
        <dbReference type="Proteomes" id="UP001596512"/>
    </source>
</evidence>
<accession>A0ABW2TQG1</accession>
<name>A0ABW2TQG1_9PSEU</name>
<evidence type="ECO:0000313" key="2">
    <source>
        <dbReference type="EMBL" id="MFC7616057.1"/>
    </source>
</evidence>
<dbReference type="Pfam" id="PF00226">
    <property type="entry name" value="DnaJ"/>
    <property type="match status" value="1"/>
</dbReference>
<dbReference type="PANTHER" id="PTHR44240:SF10">
    <property type="entry name" value="J DOMAIN-CONTAINING PROTEIN"/>
    <property type="match status" value="1"/>
</dbReference>
<organism evidence="2 3">
    <name type="scientific">Actinokineospora soli</name>
    <dbReference type="NCBI Taxonomy" id="1048753"/>
    <lineage>
        <taxon>Bacteria</taxon>
        <taxon>Bacillati</taxon>
        <taxon>Actinomycetota</taxon>
        <taxon>Actinomycetes</taxon>
        <taxon>Pseudonocardiales</taxon>
        <taxon>Pseudonocardiaceae</taxon>
        <taxon>Actinokineospora</taxon>
    </lineage>
</organism>
<reference evidence="3" key="1">
    <citation type="journal article" date="2019" name="Int. J. Syst. Evol. Microbiol.">
        <title>The Global Catalogue of Microorganisms (GCM) 10K type strain sequencing project: providing services to taxonomists for standard genome sequencing and annotation.</title>
        <authorList>
            <consortium name="The Broad Institute Genomics Platform"/>
            <consortium name="The Broad Institute Genome Sequencing Center for Infectious Disease"/>
            <person name="Wu L."/>
            <person name="Ma J."/>
        </authorList>
    </citation>
    <scope>NUCLEOTIDE SEQUENCE [LARGE SCALE GENOMIC DNA]</scope>
    <source>
        <strain evidence="3">JCM 17695</strain>
    </source>
</reference>